<dbReference type="InterPro" id="IPR017927">
    <property type="entry name" value="FAD-bd_FR_type"/>
</dbReference>
<feature type="domain" description="FAD-binding FR-type" evidence="1">
    <location>
        <begin position="29"/>
        <end position="182"/>
    </location>
</feature>
<dbReference type="Gene3D" id="2.40.30.10">
    <property type="entry name" value="Translation factors"/>
    <property type="match status" value="1"/>
</dbReference>
<evidence type="ECO:0000313" key="3">
    <source>
        <dbReference type="Proteomes" id="UP000655366"/>
    </source>
</evidence>
<gene>
    <name evidence="2" type="ORF">IV500_15990</name>
</gene>
<dbReference type="CDD" id="cd06193">
    <property type="entry name" value="siderophore_interacting"/>
    <property type="match status" value="1"/>
</dbReference>
<dbReference type="PANTHER" id="PTHR30157:SF0">
    <property type="entry name" value="NADPH-DEPENDENT FERRIC-CHELATE REDUCTASE"/>
    <property type="match status" value="1"/>
</dbReference>
<proteinExistence type="predicted"/>
<dbReference type="GO" id="GO:0016491">
    <property type="term" value="F:oxidoreductase activity"/>
    <property type="evidence" value="ECO:0007669"/>
    <property type="project" value="InterPro"/>
</dbReference>
<protein>
    <submittedName>
        <fullName evidence="2">Siderophore-interacting protein</fullName>
    </submittedName>
</protein>
<accession>A0A931GBL7</accession>
<dbReference type="InterPro" id="IPR007037">
    <property type="entry name" value="SIP_rossman_dom"/>
</dbReference>
<dbReference type="InterPro" id="IPR013113">
    <property type="entry name" value="SIP_FAD-bd"/>
</dbReference>
<dbReference type="AlphaFoldDB" id="A0A931GBL7"/>
<dbReference type="RefSeq" id="WP_196397811.1">
    <property type="nucleotide sequence ID" value="NZ_JADNYM010000022.1"/>
</dbReference>
<dbReference type="Proteomes" id="UP000655366">
    <property type="component" value="Unassembled WGS sequence"/>
</dbReference>
<dbReference type="InterPro" id="IPR017938">
    <property type="entry name" value="Riboflavin_synthase-like_b-brl"/>
</dbReference>
<dbReference type="Pfam" id="PF04954">
    <property type="entry name" value="SIP"/>
    <property type="match status" value="1"/>
</dbReference>
<reference evidence="2 3" key="1">
    <citation type="submission" date="2020-11" db="EMBL/GenBank/DDBJ databases">
        <title>Arthrobacter antarcticus sp. nov., isolated from Antarctic Soil.</title>
        <authorList>
            <person name="Li J."/>
        </authorList>
    </citation>
    <scope>NUCLEOTIDE SEQUENCE [LARGE SCALE GENOMIC DNA]</scope>
    <source>
        <strain evidence="2 3">Z1-20</strain>
    </source>
</reference>
<name>A0A931GBL7_9MICC</name>
<dbReference type="Gene3D" id="3.40.50.80">
    <property type="entry name" value="Nucleotide-binding domain of ferredoxin-NADP reductase (FNR) module"/>
    <property type="match status" value="1"/>
</dbReference>
<dbReference type="PROSITE" id="PS51384">
    <property type="entry name" value="FAD_FR"/>
    <property type="match status" value="1"/>
</dbReference>
<evidence type="ECO:0000259" key="1">
    <source>
        <dbReference type="PROSITE" id="PS51384"/>
    </source>
</evidence>
<dbReference type="EMBL" id="JADNYM010000022">
    <property type="protein sequence ID" value="MBG0740877.1"/>
    <property type="molecule type" value="Genomic_DNA"/>
</dbReference>
<dbReference type="InterPro" id="IPR039261">
    <property type="entry name" value="FNR_nucleotide-bd"/>
</dbReference>
<evidence type="ECO:0000313" key="2">
    <source>
        <dbReference type="EMBL" id="MBG0740877.1"/>
    </source>
</evidence>
<dbReference type="SUPFAM" id="SSF63380">
    <property type="entry name" value="Riboflavin synthase domain-like"/>
    <property type="match status" value="1"/>
</dbReference>
<sequence length="348" mass="36565">MAGTSSGTALAPALAAALAPALAPTIRPIRAFAVSVLRVRQLSEHFRRITFTGADLERFGPAAGAPTLDLRIKVMIPSPGHPLPDFGELTGTGLEAGWYQNWLAMEPASRGSMRTYTVREYRQGERILPPGGAGAAELDIDFVLHGATETAGTGGPAATWAAAAAPGDQLTVIGPDSRAAGCAGIEFHPGGIPLGHNRHILLAGDETAVPAISAVLESLPAGVTGDAILEVPAAADMLQLRTRSRIDVRWLVRGSHTHGELLQRAVRAAVVPAACQSGSEPEAVDVDAAILWETPQAPVGTGNGFYAWIAGEAAMVRELRRYLVRDAGVERNRVAFMGYWRLGKAERA</sequence>
<organism evidence="2 3">
    <name type="scientific">Arthrobacter terrae</name>
    <dbReference type="NCBI Taxonomy" id="2935737"/>
    <lineage>
        <taxon>Bacteria</taxon>
        <taxon>Bacillati</taxon>
        <taxon>Actinomycetota</taxon>
        <taxon>Actinomycetes</taxon>
        <taxon>Micrococcales</taxon>
        <taxon>Micrococcaceae</taxon>
        <taxon>Arthrobacter</taxon>
    </lineage>
</organism>
<comment type="caution">
    <text evidence="2">The sequence shown here is derived from an EMBL/GenBank/DDBJ whole genome shotgun (WGS) entry which is preliminary data.</text>
</comment>
<dbReference type="InterPro" id="IPR039374">
    <property type="entry name" value="SIP_fam"/>
</dbReference>
<dbReference type="Pfam" id="PF08021">
    <property type="entry name" value="FAD_binding_9"/>
    <property type="match status" value="1"/>
</dbReference>
<dbReference type="PANTHER" id="PTHR30157">
    <property type="entry name" value="FERRIC REDUCTASE, NADPH-DEPENDENT"/>
    <property type="match status" value="1"/>
</dbReference>
<keyword evidence="3" id="KW-1185">Reference proteome</keyword>